<dbReference type="PANTHER" id="PTHR30535:SF35">
    <property type="entry name" value="PERIPLASMIC BINDING PROTEIN"/>
    <property type="match status" value="1"/>
</dbReference>
<sequence length="254" mass="29179">MIYIDQLQRPVHLPATPKRIVSLVPSLTELLVDLGLEEALVGVTKFCVHPAPIRKAKVIIGGTKNFHFDRIRELKPDLIIGNKEENYLEGIEALEKDFPVWVSDVKSLEEALEMIEGIGEVTGRDAEAGEVTAKVRDCMKRELPFKGTAVYLIWKDPLMTVGRDTFVNEMMQRAGYKNLISENRYPEISERDLVFLHPEYLLLSSEPFPFAEKHRTYFQKLLPETRVLMVDGEMFSWFGSRILKAFSYFQTLVK</sequence>
<dbReference type="PANTHER" id="PTHR30535">
    <property type="entry name" value="VITAMIN B12-BINDING PROTEIN"/>
    <property type="match status" value="1"/>
</dbReference>
<reference evidence="4" key="1">
    <citation type="journal article" date="2019" name="Int. J. Syst. Evol. Microbiol.">
        <title>The Global Catalogue of Microorganisms (GCM) 10K type strain sequencing project: providing services to taxonomists for standard genome sequencing and annotation.</title>
        <authorList>
            <consortium name="The Broad Institute Genomics Platform"/>
            <consortium name="The Broad Institute Genome Sequencing Center for Infectious Disease"/>
            <person name="Wu L."/>
            <person name="Ma J."/>
        </authorList>
    </citation>
    <scope>NUCLEOTIDE SEQUENCE [LARGE SCALE GENOMIC DNA]</scope>
    <source>
        <strain evidence="4">CGMCC 4.7466</strain>
    </source>
</reference>
<protein>
    <submittedName>
        <fullName evidence="3">Helical backbone metal receptor</fullName>
    </submittedName>
</protein>
<feature type="domain" description="Fe/B12 periplasmic-binding" evidence="2">
    <location>
        <begin position="19"/>
        <end position="254"/>
    </location>
</feature>
<dbReference type="SUPFAM" id="SSF53807">
    <property type="entry name" value="Helical backbone' metal receptor"/>
    <property type="match status" value="1"/>
</dbReference>
<dbReference type="Proteomes" id="UP001595818">
    <property type="component" value="Unassembled WGS sequence"/>
</dbReference>
<dbReference type="RefSeq" id="WP_377062742.1">
    <property type="nucleotide sequence ID" value="NZ_JBHSJJ010000003.1"/>
</dbReference>
<dbReference type="InterPro" id="IPR002491">
    <property type="entry name" value="ABC_transptr_periplasmic_BD"/>
</dbReference>
<evidence type="ECO:0000259" key="2">
    <source>
        <dbReference type="PROSITE" id="PS50983"/>
    </source>
</evidence>
<evidence type="ECO:0000313" key="4">
    <source>
        <dbReference type="Proteomes" id="UP001595818"/>
    </source>
</evidence>
<dbReference type="NCBIfam" id="NF038402">
    <property type="entry name" value="TroA_like"/>
    <property type="match status" value="1"/>
</dbReference>
<evidence type="ECO:0000313" key="3">
    <source>
        <dbReference type="EMBL" id="MFC4871357.1"/>
    </source>
</evidence>
<dbReference type="InterPro" id="IPR050902">
    <property type="entry name" value="ABC_Transporter_SBP"/>
</dbReference>
<gene>
    <name evidence="3" type="ORF">ACFPFU_06650</name>
</gene>
<comment type="caution">
    <text evidence="3">The sequence shown here is derived from an EMBL/GenBank/DDBJ whole genome shotgun (WGS) entry which is preliminary data.</text>
</comment>
<dbReference type="Pfam" id="PF01497">
    <property type="entry name" value="Peripla_BP_2"/>
    <property type="match status" value="1"/>
</dbReference>
<keyword evidence="3" id="KW-0675">Receptor</keyword>
<organism evidence="3 4">
    <name type="scientific">Negadavirga shengliensis</name>
    <dbReference type="NCBI Taxonomy" id="1389218"/>
    <lineage>
        <taxon>Bacteria</taxon>
        <taxon>Pseudomonadati</taxon>
        <taxon>Bacteroidota</taxon>
        <taxon>Cytophagia</taxon>
        <taxon>Cytophagales</taxon>
        <taxon>Cyclobacteriaceae</taxon>
        <taxon>Negadavirga</taxon>
    </lineage>
</organism>
<keyword evidence="4" id="KW-1185">Reference proteome</keyword>
<name>A0ABV9SY61_9BACT</name>
<dbReference type="Gene3D" id="3.40.50.1980">
    <property type="entry name" value="Nitrogenase molybdenum iron protein domain"/>
    <property type="match status" value="2"/>
</dbReference>
<dbReference type="InterPro" id="IPR054828">
    <property type="entry name" value="Vit_B12_bind_prot"/>
</dbReference>
<proteinExistence type="predicted"/>
<accession>A0ABV9SY61</accession>
<dbReference type="EMBL" id="JBHSJJ010000003">
    <property type="protein sequence ID" value="MFC4871357.1"/>
    <property type="molecule type" value="Genomic_DNA"/>
</dbReference>
<keyword evidence="1" id="KW-0732">Signal</keyword>
<dbReference type="PROSITE" id="PS50983">
    <property type="entry name" value="FE_B12_PBP"/>
    <property type="match status" value="1"/>
</dbReference>
<evidence type="ECO:0000256" key="1">
    <source>
        <dbReference type="ARBA" id="ARBA00022729"/>
    </source>
</evidence>